<organism evidence="2 3">
    <name type="scientific">Elysia marginata</name>
    <dbReference type="NCBI Taxonomy" id="1093978"/>
    <lineage>
        <taxon>Eukaryota</taxon>
        <taxon>Metazoa</taxon>
        <taxon>Spiralia</taxon>
        <taxon>Lophotrochozoa</taxon>
        <taxon>Mollusca</taxon>
        <taxon>Gastropoda</taxon>
        <taxon>Heterobranchia</taxon>
        <taxon>Euthyneura</taxon>
        <taxon>Panpulmonata</taxon>
        <taxon>Sacoglossa</taxon>
        <taxon>Placobranchoidea</taxon>
        <taxon>Plakobranchidae</taxon>
        <taxon>Elysia</taxon>
    </lineage>
</organism>
<comment type="caution">
    <text evidence="2">The sequence shown here is derived from an EMBL/GenBank/DDBJ whole genome shotgun (WGS) entry which is preliminary data.</text>
</comment>
<keyword evidence="3" id="KW-1185">Reference proteome</keyword>
<reference evidence="2 3" key="1">
    <citation type="journal article" date="2021" name="Elife">
        <title>Chloroplast acquisition without the gene transfer in kleptoplastic sea slugs, Plakobranchus ocellatus.</title>
        <authorList>
            <person name="Maeda T."/>
            <person name="Takahashi S."/>
            <person name="Yoshida T."/>
            <person name="Shimamura S."/>
            <person name="Takaki Y."/>
            <person name="Nagai Y."/>
            <person name="Toyoda A."/>
            <person name="Suzuki Y."/>
            <person name="Arimoto A."/>
            <person name="Ishii H."/>
            <person name="Satoh N."/>
            <person name="Nishiyama T."/>
            <person name="Hasebe M."/>
            <person name="Maruyama T."/>
            <person name="Minagawa J."/>
            <person name="Obokata J."/>
            <person name="Shigenobu S."/>
        </authorList>
    </citation>
    <scope>NUCLEOTIDE SEQUENCE [LARGE SCALE GENOMIC DNA]</scope>
</reference>
<evidence type="ECO:0000313" key="2">
    <source>
        <dbReference type="EMBL" id="GFS18114.1"/>
    </source>
</evidence>
<evidence type="ECO:0000256" key="1">
    <source>
        <dbReference type="SAM" id="MobiDB-lite"/>
    </source>
</evidence>
<protein>
    <submittedName>
        <fullName evidence="2">Uncharacterized protein</fullName>
    </submittedName>
</protein>
<dbReference type="AlphaFoldDB" id="A0AAV4J7Y7"/>
<proteinExistence type="predicted"/>
<feature type="region of interest" description="Disordered" evidence="1">
    <location>
        <begin position="16"/>
        <end position="57"/>
    </location>
</feature>
<dbReference type="EMBL" id="BMAT01009997">
    <property type="protein sequence ID" value="GFS18114.1"/>
    <property type="molecule type" value="Genomic_DNA"/>
</dbReference>
<accession>A0AAV4J7Y7</accession>
<sequence>MRKLTIRDLKLTHRALIREEDKDDGDNEDVGDGSIAADSDDDVAGGGGDTRRIPREAEGYPLICSRTSVVKKLEQDAVIGRLVLPRDHEGAESTTMAVVETALGLPTVSVHRHNTRVLHVYDAL</sequence>
<dbReference type="Proteomes" id="UP000762676">
    <property type="component" value="Unassembled WGS sequence"/>
</dbReference>
<feature type="compositionally biased region" description="Acidic residues" evidence="1">
    <location>
        <begin position="21"/>
        <end position="31"/>
    </location>
</feature>
<evidence type="ECO:0000313" key="3">
    <source>
        <dbReference type="Proteomes" id="UP000762676"/>
    </source>
</evidence>
<gene>
    <name evidence="2" type="ORF">ElyMa_004998900</name>
</gene>
<name>A0AAV4J7Y7_9GAST</name>